<dbReference type="PANTHER" id="PTHR48078">
    <property type="entry name" value="THREONINE DEHYDRATASE, MITOCHONDRIAL-RELATED"/>
    <property type="match status" value="1"/>
</dbReference>
<evidence type="ECO:0000256" key="3">
    <source>
        <dbReference type="ARBA" id="ARBA00023239"/>
    </source>
</evidence>
<dbReference type="SUPFAM" id="SSF53686">
    <property type="entry name" value="Tryptophan synthase beta subunit-like PLP-dependent enzymes"/>
    <property type="match status" value="1"/>
</dbReference>
<dbReference type="PROSITE" id="PS00165">
    <property type="entry name" value="DEHYDRATASE_SER_THR"/>
    <property type="match status" value="1"/>
</dbReference>
<accession>A0A4R2JJM7</accession>
<keyword evidence="3" id="KW-0456">Lyase</keyword>
<protein>
    <submittedName>
        <fullName evidence="5">Threonine dehydratase</fullName>
    </submittedName>
</protein>
<dbReference type="GO" id="GO:0009097">
    <property type="term" value="P:isoleucine biosynthetic process"/>
    <property type="evidence" value="ECO:0007669"/>
    <property type="project" value="TreeGrafter"/>
</dbReference>
<dbReference type="InterPro" id="IPR036052">
    <property type="entry name" value="TrpB-like_PALP_sf"/>
</dbReference>
<name>A0A4R2JJM7_9PSEU</name>
<dbReference type="GO" id="GO:0004794">
    <property type="term" value="F:threonine deaminase activity"/>
    <property type="evidence" value="ECO:0007669"/>
    <property type="project" value="TreeGrafter"/>
</dbReference>
<feature type="domain" description="Tryptophan synthase beta chain-like PALP" evidence="4">
    <location>
        <begin position="68"/>
        <end position="336"/>
    </location>
</feature>
<keyword evidence="2" id="KW-0663">Pyridoxal phosphate</keyword>
<dbReference type="InterPro" id="IPR000634">
    <property type="entry name" value="Ser/Thr_deHydtase_PyrdxlP-BS"/>
</dbReference>
<dbReference type="GO" id="GO:0030170">
    <property type="term" value="F:pyridoxal phosphate binding"/>
    <property type="evidence" value="ECO:0007669"/>
    <property type="project" value="InterPro"/>
</dbReference>
<dbReference type="GO" id="GO:0003941">
    <property type="term" value="F:L-serine ammonia-lyase activity"/>
    <property type="evidence" value="ECO:0007669"/>
    <property type="project" value="TreeGrafter"/>
</dbReference>
<evidence type="ECO:0000256" key="2">
    <source>
        <dbReference type="ARBA" id="ARBA00022898"/>
    </source>
</evidence>
<proteinExistence type="predicted"/>
<dbReference type="GO" id="GO:0006567">
    <property type="term" value="P:L-threonine catabolic process"/>
    <property type="evidence" value="ECO:0007669"/>
    <property type="project" value="TreeGrafter"/>
</dbReference>
<evidence type="ECO:0000256" key="1">
    <source>
        <dbReference type="ARBA" id="ARBA00001933"/>
    </source>
</evidence>
<dbReference type="PANTHER" id="PTHR48078:SF6">
    <property type="entry name" value="L-THREONINE DEHYDRATASE CATABOLIC TDCB"/>
    <property type="match status" value="1"/>
</dbReference>
<dbReference type="EMBL" id="SLWS01000006">
    <property type="protein sequence ID" value="TCO57218.1"/>
    <property type="molecule type" value="Genomic_DNA"/>
</dbReference>
<dbReference type="Gene3D" id="3.40.50.1100">
    <property type="match status" value="2"/>
</dbReference>
<gene>
    <name evidence="5" type="ORF">EV192_106695</name>
</gene>
<organism evidence="5 6">
    <name type="scientific">Actinocrispum wychmicini</name>
    <dbReference type="NCBI Taxonomy" id="1213861"/>
    <lineage>
        <taxon>Bacteria</taxon>
        <taxon>Bacillati</taxon>
        <taxon>Actinomycetota</taxon>
        <taxon>Actinomycetes</taxon>
        <taxon>Pseudonocardiales</taxon>
        <taxon>Pseudonocardiaceae</taxon>
        <taxon>Actinocrispum</taxon>
    </lineage>
</organism>
<evidence type="ECO:0000313" key="6">
    <source>
        <dbReference type="Proteomes" id="UP000295680"/>
    </source>
</evidence>
<comment type="cofactor">
    <cofactor evidence="1">
        <name>pyridoxal 5'-phosphate</name>
        <dbReference type="ChEBI" id="CHEBI:597326"/>
    </cofactor>
</comment>
<dbReference type="Pfam" id="PF00291">
    <property type="entry name" value="PALP"/>
    <property type="match status" value="1"/>
</dbReference>
<dbReference type="NCBIfam" id="NF006094">
    <property type="entry name" value="PRK08246.1"/>
    <property type="match status" value="1"/>
</dbReference>
<evidence type="ECO:0000259" key="4">
    <source>
        <dbReference type="Pfam" id="PF00291"/>
    </source>
</evidence>
<comment type="caution">
    <text evidence="5">The sequence shown here is derived from an EMBL/GenBank/DDBJ whole genome shotgun (WGS) entry which is preliminary data.</text>
</comment>
<dbReference type="AlphaFoldDB" id="A0A4R2JJM7"/>
<sequence>MTGAAKPDWCWRPSHGWLLAQMAWPGAGELRLVACYKGPVGRTWGWGSSKVEGVESVELAAVRIASYARRTPVLRVLVDGKPLVLKLELLQRTGSFKFRGALNCLLAGGKPEWVVTASGGNHGMAVAAAASVLGVPATVYAPESIPDSKARRITEYGATLVRAGSTYAEAAKLAQEQPGTYVPAYDHPEVIAGQGTAAAEIVTDVPDVDTLVVAVGGGGLAAGTVLGGGGRPVVAVEPRNCRSLHDALAAGTPVDSAVDSVASDALGATRVGAYPFRILQAAGAMSVLVSDEEILAARDRLWEEFRLAVEPAAATPFAAWLAGSVPGDLPCLVICGANTDWTPA</sequence>
<dbReference type="InterPro" id="IPR001926">
    <property type="entry name" value="TrpB-like_PALP"/>
</dbReference>
<dbReference type="InterPro" id="IPR050147">
    <property type="entry name" value="Ser/Thr_Dehydratase"/>
</dbReference>
<reference evidence="5 6" key="1">
    <citation type="submission" date="2019-03" db="EMBL/GenBank/DDBJ databases">
        <title>Genomic Encyclopedia of Type Strains, Phase IV (KMG-IV): sequencing the most valuable type-strain genomes for metagenomic binning, comparative biology and taxonomic classification.</title>
        <authorList>
            <person name="Goeker M."/>
        </authorList>
    </citation>
    <scope>NUCLEOTIDE SEQUENCE [LARGE SCALE GENOMIC DNA]</scope>
    <source>
        <strain evidence="5 6">DSM 45934</strain>
    </source>
</reference>
<dbReference type="GO" id="GO:0006565">
    <property type="term" value="P:L-serine catabolic process"/>
    <property type="evidence" value="ECO:0007669"/>
    <property type="project" value="TreeGrafter"/>
</dbReference>
<dbReference type="Proteomes" id="UP000295680">
    <property type="component" value="Unassembled WGS sequence"/>
</dbReference>
<keyword evidence="6" id="KW-1185">Reference proteome</keyword>
<evidence type="ECO:0000313" key="5">
    <source>
        <dbReference type="EMBL" id="TCO57218.1"/>
    </source>
</evidence>